<gene>
    <name evidence="1" type="ORF">ENKNEFLB_02048</name>
</gene>
<reference evidence="1 2" key="1">
    <citation type="submission" date="2021-05" db="EMBL/GenBank/DDBJ databases">
        <title>Complete genome of Nocardioides aquaticus KCTC 9944T isolated from meromictic and hypersaline Ekho Lake, Antarctica.</title>
        <authorList>
            <person name="Hwang K."/>
            <person name="Kim K.M."/>
            <person name="Choe H."/>
        </authorList>
    </citation>
    <scope>NUCLEOTIDE SEQUENCE [LARGE SCALE GENOMIC DNA]</scope>
    <source>
        <strain evidence="1 2">KCTC 9944</strain>
    </source>
</reference>
<protein>
    <recommendedName>
        <fullName evidence="3">DUF1015 domain-containing protein</fullName>
    </recommendedName>
</protein>
<evidence type="ECO:0008006" key="3">
    <source>
        <dbReference type="Google" id="ProtNLM"/>
    </source>
</evidence>
<evidence type="ECO:0000313" key="1">
    <source>
        <dbReference type="EMBL" id="QVT79659.1"/>
    </source>
</evidence>
<dbReference type="InterPro" id="IPR008323">
    <property type="entry name" value="UCP033563"/>
</dbReference>
<name>A0ABX8EGL2_9ACTN</name>
<organism evidence="1 2">
    <name type="scientific">Nocardioides aquaticus</name>
    <dbReference type="NCBI Taxonomy" id="160826"/>
    <lineage>
        <taxon>Bacteria</taxon>
        <taxon>Bacillati</taxon>
        <taxon>Actinomycetota</taxon>
        <taxon>Actinomycetes</taxon>
        <taxon>Propionibacteriales</taxon>
        <taxon>Nocardioidaceae</taxon>
        <taxon>Nocardioides</taxon>
    </lineage>
</organism>
<accession>A0ABX8EGL2</accession>
<dbReference type="Pfam" id="PF06245">
    <property type="entry name" value="DUF1015"/>
    <property type="match status" value="1"/>
</dbReference>
<keyword evidence="2" id="KW-1185">Reference proteome</keyword>
<dbReference type="EMBL" id="CP075371">
    <property type="protein sequence ID" value="QVT79659.1"/>
    <property type="molecule type" value="Genomic_DNA"/>
</dbReference>
<proteinExistence type="predicted"/>
<dbReference type="PANTHER" id="PTHR36454:SF1">
    <property type="entry name" value="DUF1015 DOMAIN-CONTAINING PROTEIN"/>
    <property type="match status" value="1"/>
</dbReference>
<dbReference type="Proteomes" id="UP000679307">
    <property type="component" value="Chromosome"/>
</dbReference>
<sequence>MVGYGRWEPYDAVMQHGEGRGRAGTLDPALRGPLVLSPFRARRLDLARVAGAPGQADKSVSGRLVDGSGVVLDDAPGLYVHEYRIGGRRVRGLVGLLDLGLGSLTDADRGDAAVIPHEAVEPDRVDRLAARMADLGLDPAPILLLPLPGPGHGLGIPPADPLDPLVRGVVEGAPLVAGEDARHHEHRVWHVCDPDVVAATTAAVAPRRFLLADGHHRWAAHLALERARAGSGTSPDPRNGDGRTLVMLVDTVDQSPVLHALHRVVPGLGAEHVLDVLATAGYRTRRSRSVGSPAPPEAPLRLAHDEVVVADARRRVRVVVPHHPEATVVEQLHAALDPVVGPAGYEYHHRIGAALRQVRRDTSAVALVLPPPSMSEVTASATSGRVLPVKATSFQPKPPLGVLFRSWRDG</sequence>
<dbReference type="PANTHER" id="PTHR36454">
    <property type="entry name" value="LMO2823 PROTEIN"/>
    <property type="match status" value="1"/>
</dbReference>
<evidence type="ECO:0000313" key="2">
    <source>
        <dbReference type="Proteomes" id="UP000679307"/>
    </source>
</evidence>